<keyword evidence="4 6" id="KW-1133">Transmembrane helix</keyword>
<feature type="transmembrane region" description="Helical" evidence="6">
    <location>
        <begin position="165"/>
        <end position="184"/>
    </location>
</feature>
<dbReference type="EMBL" id="CP037867">
    <property type="protein sequence ID" value="QBM26675.1"/>
    <property type="molecule type" value="Genomic_DNA"/>
</dbReference>
<protein>
    <submittedName>
        <fullName evidence="7">Uncharacterized protein</fullName>
    </submittedName>
</protein>
<gene>
    <name evidence="7" type="ORF">HPF_03210</name>
</gene>
<evidence type="ECO:0000256" key="4">
    <source>
        <dbReference type="ARBA" id="ARBA00022989"/>
    </source>
</evidence>
<feature type="transmembrane region" description="Helical" evidence="6">
    <location>
        <begin position="267"/>
        <end position="285"/>
    </location>
</feature>
<dbReference type="GO" id="GO:0005886">
    <property type="term" value="C:plasma membrane"/>
    <property type="evidence" value="ECO:0007669"/>
    <property type="project" value="UniProtKB-SubCell"/>
</dbReference>
<keyword evidence="3 6" id="KW-0812">Transmembrane</keyword>
<keyword evidence="5 6" id="KW-0472">Membrane</keyword>
<dbReference type="Proteomes" id="UP000293912">
    <property type="component" value="Chromosome"/>
</dbReference>
<dbReference type="InterPro" id="IPR022791">
    <property type="entry name" value="L-PG_synthase/AglD"/>
</dbReference>
<evidence type="ECO:0000256" key="1">
    <source>
        <dbReference type="ARBA" id="ARBA00004651"/>
    </source>
</evidence>
<keyword evidence="2" id="KW-1003">Cell membrane</keyword>
<comment type="subcellular location">
    <subcellularLocation>
        <location evidence="1">Cell membrane</location>
        <topology evidence="1">Multi-pass membrane protein</topology>
    </subcellularLocation>
</comment>
<feature type="transmembrane region" description="Helical" evidence="6">
    <location>
        <begin position="127"/>
        <end position="145"/>
    </location>
</feature>
<reference evidence="7 8" key="1">
    <citation type="submission" date="2019-03" db="EMBL/GenBank/DDBJ databases">
        <authorList>
            <person name="Sebastian G."/>
            <person name="Baumann P."/>
            <person name="Ruckert C."/>
            <person name="Kalinowski J."/>
            <person name="Nebel B."/>
            <person name="Takors R."/>
            <person name="Blombach B."/>
        </authorList>
    </citation>
    <scope>NUCLEOTIDE SEQUENCE [LARGE SCALE GENOMIC DNA]</scope>
    <source>
        <strain evidence="7 8">DSM 1084</strain>
    </source>
</reference>
<feature type="transmembrane region" description="Helical" evidence="6">
    <location>
        <begin position="12"/>
        <end position="31"/>
    </location>
</feature>
<evidence type="ECO:0000313" key="7">
    <source>
        <dbReference type="EMBL" id="QBM26675.1"/>
    </source>
</evidence>
<accession>A0A4P6WWL6</accession>
<evidence type="ECO:0000256" key="2">
    <source>
        <dbReference type="ARBA" id="ARBA00022475"/>
    </source>
</evidence>
<sequence length="320" mass="34448">MKYAKTVFKWLMYAAVVASIVFFVRAFMIHMEKLPPIPLNLATVAVGLLSMMSVVLAHFFGTHVWRLLMSDQGHRVPTRLAVQVFFISQLGKYLPGNVGQFIGRGVLAKSTGIPVGVAVGTAVFEGIWNLVISCLLALLGTVVLWDLHTADGAAAPAFASKLVWILPLALVAPWLGIKVLNTLLPRLSMKIGGGRLLRLPQLRTALFVSLLILINFMQQGYVVKLQSEYLFASPDIDWFSIALLYSSAWVVGYVVPGSPGGLGVREAMMVVLFTPLTGAAVAAGLAVSMRLTTLLGDALTVLLGVLGRRMQAHKTPAATP</sequence>
<proteinExistence type="predicted"/>
<evidence type="ECO:0000256" key="5">
    <source>
        <dbReference type="ARBA" id="ARBA00023136"/>
    </source>
</evidence>
<keyword evidence="8" id="KW-1185">Reference proteome</keyword>
<feature type="transmembrane region" description="Helical" evidence="6">
    <location>
        <begin position="236"/>
        <end position="255"/>
    </location>
</feature>
<evidence type="ECO:0000313" key="8">
    <source>
        <dbReference type="Proteomes" id="UP000293912"/>
    </source>
</evidence>
<evidence type="ECO:0000256" key="6">
    <source>
        <dbReference type="SAM" id="Phobius"/>
    </source>
</evidence>
<organism evidence="7 8">
    <name type="scientific">Hydrogenophaga pseudoflava</name>
    <name type="common">Pseudomonas carboxydoflava</name>
    <dbReference type="NCBI Taxonomy" id="47421"/>
    <lineage>
        <taxon>Bacteria</taxon>
        <taxon>Pseudomonadati</taxon>
        <taxon>Pseudomonadota</taxon>
        <taxon>Betaproteobacteria</taxon>
        <taxon>Burkholderiales</taxon>
        <taxon>Comamonadaceae</taxon>
        <taxon>Hydrogenophaga</taxon>
    </lineage>
</organism>
<evidence type="ECO:0000256" key="3">
    <source>
        <dbReference type="ARBA" id="ARBA00022692"/>
    </source>
</evidence>
<dbReference type="KEGG" id="hpse:HPF_03210"/>
<dbReference type="RefSeq" id="WP_079364338.1">
    <property type="nucleotide sequence ID" value="NZ_CP037867.1"/>
</dbReference>
<feature type="transmembrane region" description="Helical" evidence="6">
    <location>
        <begin position="37"/>
        <end position="60"/>
    </location>
</feature>
<dbReference type="AlphaFoldDB" id="A0A4P6WWL6"/>
<name>A0A4P6WWL6_HYDPS</name>
<dbReference type="Pfam" id="PF03706">
    <property type="entry name" value="LPG_synthase_TM"/>
    <property type="match status" value="1"/>
</dbReference>